<comment type="caution">
    <text evidence="1">The sequence shown here is derived from an EMBL/GenBank/DDBJ whole genome shotgun (WGS) entry which is preliminary data.</text>
</comment>
<sequence>MSLVEIVSHNEVIYTILDKPPPEPPKTPRYQSALEKQLKETKIPQLRRTFGYAEVPVSPPDKFLKKGEGIGQPVKKSDHKHYTTGDLPPVPRRPPPGKKPEKPKVNFRVVNIKKAIKVKGRPVEPRLVDTRDGHTKKIKGSGEVPEYCLRPDFGQMPAYLVKRNRRIQRALDAIRYAEENKESLCKQIADEERQKLLDDLKLNWQLMQKAFLQLPMLTDTPPKILKKAKMEQELKQLEKDILLVESNPYIYVYD</sequence>
<organism evidence="1 2">
    <name type="scientific">Choristoneura fumiferana</name>
    <name type="common">Spruce budworm moth</name>
    <name type="synonym">Archips fumiferana</name>
    <dbReference type="NCBI Taxonomy" id="7141"/>
    <lineage>
        <taxon>Eukaryota</taxon>
        <taxon>Metazoa</taxon>
        <taxon>Ecdysozoa</taxon>
        <taxon>Arthropoda</taxon>
        <taxon>Hexapoda</taxon>
        <taxon>Insecta</taxon>
        <taxon>Pterygota</taxon>
        <taxon>Neoptera</taxon>
        <taxon>Endopterygota</taxon>
        <taxon>Lepidoptera</taxon>
        <taxon>Glossata</taxon>
        <taxon>Ditrysia</taxon>
        <taxon>Tortricoidea</taxon>
        <taxon>Tortricidae</taxon>
        <taxon>Tortricinae</taxon>
        <taxon>Choristoneura</taxon>
    </lineage>
</organism>
<proteinExistence type="predicted"/>
<keyword evidence="2" id="KW-1185">Reference proteome</keyword>
<protein>
    <submittedName>
        <fullName evidence="1">Uncharacterized protein</fullName>
    </submittedName>
</protein>
<dbReference type="Proteomes" id="UP001064048">
    <property type="component" value="Chromosome Z"/>
</dbReference>
<dbReference type="EMBL" id="CM046131">
    <property type="protein sequence ID" value="KAI8431219.1"/>
    <property type="molecule type" value="Genomic_DNA"/>
</dbReference>
<evidence type="ECO:0000313" key="1">
    <source>
        <dbReference type="EMBL" id="KAI8431219.1"/>
    </source>
</evidence>
<reference evidence="1 2" key="1">
    <citation type="journal article" date="2022" name="Genome Biol. Evol.">
        <title>The Spruce Budworm Genome: Reconstructing the Evolutionary History of Antifreeze Proteins.</title>
        <authorList>
            <person name="Beliveau C."/>
            <person name="Gagne P."/>
            <person name="Picq S."/>
            <person name="Vernygora O."/>
            <person name="Keeling C.I."/>
            <person name="Pinkney K."/>
            <person name="Doucet D."/>
            <person name="Wen F."/>
            <person name="Johnston J.S."/>
            <person name="Maaroufi H."/>
            <person name="Boyle B."/>
            <person name="Laroche J."/>
            <person name="Dewar K."/>
            <person name="Juretic N."/>
            <person name="Blackburn G."/>
            <person name="Nisole A."/>
            <person name="Brunet B."/>
            <person name="Brandao M."/>
            <person name="Lumley L."/>
            <person name="Duan J."/>
            <person name="Quan G."/>
            <person name="Lucarotti C.J."/>
            <person name="Roe A.D."/>
            <person name="Sperling F.A.H."/>
            <person name="Levesque R.C."/>
            <person name="Cusson M."/>
        </authorList>
    </citation>
    <scope>NUCLEOTIDE SEQUENCE [LARGE SCALE GENOMIC DNA]</scope>
    <source>
        <strain evidence="1">Glfc:IPQL:Cfum</strain>
    </source>
</reference>
<evidence type="ECO:0000313" key="2">
    <source>
        <dbReference type="Proteomes" id="UP001064048"/>
    </source>
</evidence>
<accession>A0ACC0K4C3</accession>
<gene>
    <name evidence="1" type="ORF">MSG28_001257</name>
</gene>
<name>A0ACC0K4C3_CHOFU</name>